<evidence type="ECO:0000313" key="3">
    <source>
        <dbReference type="Proteomes" id="UP000751190"/>
    </source>
</evidence>
<gene>
    <name evidence="2" type="ORF">KFE25_007821</name>
</gene>
<evidence type="ECO:0000256" key="1">
    <source>
        <dbReference type="SAM" id="SignalP"/>
    </source>
</evidence>
<reference evidence="2" key="1">
    <citation type="submission" date="2021-05" db="EMBL/GenBank/DDBJ databases">
        <title>The genome of the haptophyte Pavlova lutheri (Diacronema luteri, Pavlovales) - a model for lipid biosynthesis in eukaryotic algae.</title>
        <authorList>
            <person name="Hulatt C.J."/>
            <person name="Posewitz M.C."/>
        </authorList>
    </citation>
    <scope>NUCLEOTIDE SEQUENCE</scope>
    <source>
        <strain evidence="2">NIVA-4/92</strain>
    </source>
</reference>
<feature type="signal peptide" evidence="1">
    <location>
        <begin position="1"/>
        <end position="27"/>
    </location>
</feature>
<organism evidence="2 3">
    <name type="scientific">Diacronema lutheri</name>
    <name type="common">Unicellular marine alga</name>
    <name type="synonym">Monochrysis lutheri</name>
    <dbReference type="NCBI Taxonomy" id="2081491"/>
    <lineage>
        <taxon>Eukaryota</taxon>
        <taxon>Haptista</taxon>
        <taxon>Haptophyta</taxon>
        <taxon>Pavlovophyceae</taxon>
        <taxon>Pavlovales</taxon>
        <taxon>Pavlovaceae</taxon>
        <taxon>Diacronema</taxon>
    </lineage>
</organism>
<proteinExistence type="predicted"/>
<comment type="caution">
    <text evidence="2">The sequence shown here is derived from an EMBL/GenBank/DDBJ whole genome shotgun (WGS) entry which is preliminary data.</text>
</comment>
<dbReference type="AlphaFoldDB" id="A0A8J5XPT9"/>
<accession>A0A8J5XPT9</accession>
<name>A0A8J5XPT9_DIALT</name>
<sequence length="247" mass="26308">MAVRMARKQASVLLALTFFALCVSAHAEQAVRMARFFKSVQPGLISVYSRVARQPSPAHDAGLLSGGATVDAVDAAFDNLRGNDAGEADMKILSSALDFFHQRLNSEYGGETSPEDLDLDFVAEGRRLLAIQSFQVLANADEAMAAACCLGEISRLVEGGCSDAGALVLLPGFESDVALFTDMFLREPLAWLGLDNVVVDAMRPSGGAPVPLVRLFTGLSEVPKPVEVSVTRLSARQIVEALDLENP</sequence>
<feature type="chain" id="PRO_5035215116" evidence="1">
    <location>
        <begin position="28"/>
        <end position="247"/>
    </location>
</feature>
<dbReference type="OrthoDB" id="44866at2759"/>
<keyword evidence="3" id="KW-1185">Reference proteome</keyword>
<protein>
    <submittedName>
        <fullName evidence="2">Uncharacterized protein</fullName>
    </submittedName>
</protein>
<evidence type="ECO:0000313" key="2">
    <source>
        <dbReference type="EMBL" id="KAG8469303.1"/>
    </source>
</evidence>
<keyword evidence="1" id="KW-0732">Signal</keyword>
<dbReference type="Proteomes" id="UP000751190">
    <property type="component" value="Unassembled WGS sequence"/>
</dbReference>
<dbReference type="EMBL" id="JAGTXO010000003">
    <property type="protein sequence ID" value="KAG8469303.1"/>
    <property type="molecule type" value="Genomic_DNA"/>
</dbReference>